<feature type="signal peptide" evidence="2">
    <location>
        <begin position="1"/>
        <end position="30"/>
    </location>
</feature>
<dbReference type="SUPFAM" id="SSF53187">
    <property type="entry name" value="Zn-dependent exopeptidases"/>
    <property type="match status" value="1"/>
</dbReference>
<dbReference type="SUPFAM" id="SSF52025">
    <property type="entry name" value="PA domain"/>
    <property type="match status" value="1"/>
</dbReference>
<reference evidence="4 5" key="1">
    <citation type="journal article" date="2019" name="Int. J. Syst. Evol. Microbiol.">
        <title>The Global Catalogue of Microorganisms (GCM) 10K type strain sequencing project: providing services to taxonomists for standard genome sequencing and annotation.</title>
        <authorList>
            <consortium name="The Broad Institute Genomics Platform"/>
            <consortium name="The Broad Institute Genome Sequencing Center for Infectious Disease"/>
            <person name="Wu L."/>
            <person name="Ma J."/>
        </authorList>
    </citation>
    <scope>NUCLEOTIDE SEQUENCE [LARGE SCALE GENOMIC DNA]</scope>
    <source>
        <strain evidence="4 5">JCM 12149</strain>
    </source>
</reference>
<dbReference type="Gene3D" id="3.50.30.30">
    <property type="match status" value="1"/>
</dbReference>
<protein>
    <recommendedName>
        <fullName evidence="3">SLH domain-containing protein</fullName>
    </recommendedName>
</protein>
<dbReference type="InterPro" id="IPR003137">
    <property type="entry name" value="PA_domain"/>
</dbReference>
<feature type="domain" description="SLH" evidence="3">
    <location>
        <begin position="31"/>
        <end position="94"/>
    </location>
</feature>
<gene>
    <name evidence="4" type="ORF">GCM10008983_09800</name>
</gene>
<accession>A0ABN0Z6W1</accession>
<feature type="chain" id="PRO_5045353167" description="SLH domain-containing protein" evidence="2">
    <location>
        <begin position="31"/>
        <end position="647"/>
    </location>
</feature>
<dbReference type="Proteomes" id="UP001501459">
    <property type="component" value="Unassembled WGS sequence"/>
</dbReference>
<evidence type="ECO:0000313" key="5">
    <source>
        <dbReference type="Proteomes" id="UP001501459"/>
    </source>
</evidence>
<dbReference type="InterPro" id="IPR045175">
    <property type="entry name" value="M28_fam"/>
</dbReference>
<dbReference type="Pfam" id="PF04389">
    <property type="entry name" value="Peptidase_M28"/>
    <property type="match status" value="1"/>
</dbReference>
<dbReference type="PANTHER" id="PTHR12147:SF26">
    <property type="entry name" value="PEPTIDASE M28 DOMAIN-CONTAINING PROTEIN"/>
    <property type="match status" value="1"/>
</dbReference>
<proteinExistence type="predicted"/>
<name>A0ABN0Z6W1_9BACI</name>
<dbReference type="PROSITE" id="PS51272">
    <property type="entry name" value="SLH"/>
    <property type="match status" value="2"/>
</dbReference>
<dbReference type="InterPro" id="IPR001119">
    <property type="entry name" value="SLH_dom"/>
</dbReference>
<dbReference type="InterPro" id="IPR007484">
    <property type="entry name" value="Peptidase_M28"/>
</dbReference>
<dbReference type="PANTHER" id="PTHR12147">
    <property type="entry name" value="METALLOPEPTIDASE M28 FAMILY MEMBER"/>
    <property type="match status" value="1"/>
</dbReference>
<organism evidence="4 5">
    <name type="scientific">Lentibacillus halophilus</name>
    <dbReference type="NCBI Taxonomy" id="295065"/>
    <lineage>
        <taxon>Bacteria</taxon>
        <taxon>Bacillati</taxon>
        <taxon>Bacillota</taxon>
        <taxon>Bacilli</taxon>
        <taxon>Bacillales</taxon>
        <taxon>Bacillaceae</taxon>
        <taxon>Lentibacillus</taxon>
    </lineage>
</organism>
<dbReference type="InterPro" id="IPR046450">
    <property type="entry name" value="PA_dom_sf"/>
</dbReference>
<dbReference type="Pfam" id="PF00395">
    <property type="entry name" value="SLH"/>
    <property type="match status" value="2"/>
</dbReference>
<dbReference type="Gene3D" id="3.40.630.10">
    <property type="entry name" value="Zn peptidases"/>
    <property type="match status" value="1"/>
</dbReference>
<evidence type="ECO:0000256" key="2">
    <source>
        <dbReference type="SAM" id="SignalP"/>
    </source>
</evidence>
<comment type="caution">
    <text evidence="4">The sequence shown here is derived from an EMBL/GenBank/DDBJ whole genome shotgun (WGS) entry which is preliminary data.</text>
</comment>
<keyword evidence="1 2" id="KW-0732">Signal</keyword>
<dbReference type="Pfam" id="PF02225">
    <property type="entry name" value="PA"/>
    <property type="match status" value="1"/>
</dbReference>
<keyword evidence="5" id="KW-1185">Reference proteome</keyword>
<evidence type="ECO:0000256" key="1">
    <source>
        <dbReference type="ARBA" id="ARBA00022729"/>
    </source>
</evidence>
<dbReference type="RefSeq" id="WP_343751548.1">
    <property type="nucleotide sequence ID" value="NZ_BAAADM010000026.1"/>
</dbReference>
<feature type="domain" description="SLH" evidence="3">
    <location>
        <begin position="97"/>
        <end position="159"/>
    </location>
</feature>
<dbReference type="EMBL" id="BAAADM010000026">
    <property type="protein sequence ID" value="GAA0435256.1"/>
    <property type="molecule type" value="Genomic_DNA"/>
</dbReference>
<evidence type="ECO:0000313" key="4">
    <source>
        <dbReference type="EMBL" id="GAA0435256.1"/>
    </source>
</evidence>
<sequence>MADNHLWKKVTGSVFAAAAAVSMAAAPVLAASSSYPDVNEGQSHYEAIMTLTEQGIVQGYDNGQFGQWDDVTRSQVAVMMYQAFDLKAPEEQTMNRLLNRYDDVNSNHSYAKQIAAVTKAGIFQGSGGSFHPNQPITRQQLASVLLTARDLDEYEANESRNIELDNVAPSHKQRVQILADLGVTNQTDDFRPAESISRGAFATMYVTLDQKVQELGSTFELFDQKVIQNVDAANMYNDIDYLSDVPREAGTDGEKRAVDYIKNRFDELGYDTEIQSFPIREVHSEANVAINGNALEDKAVDVISGGPNGKQTASLVDVGKANPDDMPDVDGKIALIERGNTEMPPLKQVFTVKEKGAIGAIVYSSDDDASYRMVPGAQIIPAVGVSSSTGQDLVKQLDDGDVTATLDIKVKRIEKTSHNVVASLKPEPNKATGQLVTIGAHHDSVPGGPGANDDASGVSAVLELARIYANKPIDTEVRFVTFGAEERGLIGSRHYVESMLQNERNRIVSHFQMDMIGAREAGADNPAGGLIMFTIDGNKNLVTDMGATWASKTMDVTLPYGQMGRSDHQPFHDAGIPTALFTHAPLEPSYHQPTDTLDKISKKKLQQVTETVGAAAYQIIRPETPKVPNFDIADDFINYSFENRPVD</sequence>
<evidence type="ECO:0000259" key="3">
    <source>
        <dbReference type="PROSITE" id="PS51272"/>
    </source>
</evidence>